<keyword evidence="3" id="KW-1185">Reference proteome</keyword>
<keyword evidence="1" id="KW-0472">Membrane</keyword>
<evidence type="ECO:0000313" key="3">
    <source>
        <dbReference type="Proteomes" id="UP001408356"/>
    </source>
</evidence>
<comment type="caution">
    <text evidence="2">The sequence shown here is derived from an EMBL/GenBank/DDBJ whole genome shotgun (WGS) entry which is preliminary data.</text>
</comment>
<evidence type="ECO:0008006" key="4">
    <source>
        <dbReference type="Google" id="ProtNLM"/>
    </source>
</evidence>
<dbReference type="Proteomes" id="UP001408356">
    <property type="component" value="Unassembled WGS sequence"/>
</dbReference>
<evidence type="ECO:0000313" key="2">
    <source>
        <dbReference type="EMBL" id="KAK9425400.1"/>
    </source>
</evidence>
<feature type="transmembrane region" description="Helical" evidence="1">
    <location>
        <begin position="141"/>
        <end position="163"/>
    </location>
</feature>
<keyword evidence="1" id="KW-0812">Transmembrane</keyword>
<sequence>MHIVEYFCPLRLWHKSIGWDSLLHGTPATTEIISRLQWFLDVLSYFPANVYEVVNTQGPTSLVARQGINGGLQGPLSDNQWQAEVTSWWATVLAALQAMFVETARGLTDPTLVHYHVPPRDEIQRNMCHNQKVRSTLHGSFSMFALLFTYIAELLIIATSYIIEPTLGFLYRRRGYEQYKYLEWITNSKLQQQRLVHENSGYDDWQKCTSEVPVTNAKTGLGYLDLSDSDHPRIFKFEWTDMRSSGSTSSQETDSIRQENSQMQSYDQFFTDSQTSTISTNEFMASSYDAMSTPNAIPLEPCSATSEIDTLKMAEVTSECRLILPWRRGDLTYSSTIKRFTLDSPNRLEQKSSQLC</sequence>
<dbReference type="EMBL" id="JARVKF010000018">
    <property type="protein sequence ID" value="KAK9425400.1"/>
    <property type="molecule type" value="Genomic_DNA"/>
</dbReference>
<evidence type="ECO:0000256" key="1">
    <source>
        <dbReference type="SAM" id="Phobius"/>
    </source>
</evidence>
<name>A0ABR2VG14_9PEZI</name>
<proteinExistence type="predicted"/>
<gene>
    <name evidence="2" type="ORF">SUNI508_13074</name>
</gene>
<protein>
    <recommendedName>
        <fullName evidence="4">Autophagy-related protein 9</fullName>
    </recommendedName>
</protein>
<reference evidence="2 3" key="1">
    <citation type="journal article" date="2024" name="J. Plant Pathol.">
        <title>Sequence and assembly of the genome of Seiridium unicorne, isolate CBS 538.82, causal agent of cypress canker disease.</title>
        <authorList>
            <person name="Scali E."/>
            <person name="Rocca G.D."/>
            <person name="Danti R."/>
            <person name="Garbelotto M."/>
            <person name="Barberini S."/>
            <person name="Baroncelli R."/>
            <person name="Emiliani G."/>
        </authorList>
    </citation>
    <scope>NUCLEOTIDE SEQUENCE [LARGE SCALE GENOMIC DNA]</scope>
    <source>
        <strain evidence="2 3">BM-138-508</strain>
    </source>
</reference>
<organism evidence="2 3">
    <name type="scientific">Seiridium unicorne</name>
    <dbReference type="NCBI Taxonomy" id="138068"/>
    <lineage>
        <taxon>Eukaryota</taxon>
        <taxon>Fungi</taxon>
        <taxon>Dikarya</taxon>
        <taxon>Ascomycota</taxon>
        <taxon>Pezizomycotina</taxon>
        <taxon>Sordariomycetes</taxon>
        <taxon>Xylariomycetidae</taxon>
        <taxon>Amphisphaeriales</taxon>
        <taxon>Sporocadaceae</taxon>
        <taxon>Seiridium</taxon>
    </lineage>
</organism>
<keyword evidence="1" id="KW-1133">Transmembrane helix</keyword>
<accession>A0ABR2VG14</accession>